<dbReference type="GO" id="GO:0015344">
    <property type="term" value="F:siderophore uptake transmembrane transporter activity"/>
    <property type="evidence" value="ECO:0007669"/>
    <property type="project" value="TreeGrafter"/>
</dbReference>
<dbReference type="PROSITE" id="PS01156">
    <property type="entry name" value="TONB_DEPENDENT_REC_2"/>
    <property type="match status" value="1"/>
</dbReference>
<comment type="similarity">
    <text evidence="2 10 12">Belongs to the TonB-dependent receptor family.</text>
</comment>
<evidence type="ECO:0000313" key="16">
    <source>
        <dbReference type="EMBL" id="OCQ21210.1"/>
    </source>
</evidence>
<dbReference type="PANTHER" id="PTHR30069">
    <property type="entry name" value="TONB-DEPENDENT OUTER MEMBRANE RECEPTOR"/>
    <property type="match status" value="1"/>
</dbReference>
<dbReference type="Pfam" id="PF07715">
    <property type="entry name" value="Plug"/>
    <property type="match status" value="1"/>
</dbReference>
<evidence type="ECO:0000256" key="13">
    <source>
        <dbReference type="SAM" id="SignalP"/>
    </source>
</evidence>
<keyword evidence="5 10" id="KW-0812">Transmembrane</keyword>
<dbReference type="InterPro" id="IPR037066">
    <property type="entry name" value="Plug_dom_sf"/>
</dbReference>
<protein>
    <submittedName>
        <fullName evidence="16">Fe-regulated protein B</fullName>
    </submittedName>
</protein>
<evidence type="ECO:0000256" key="9">
    <source>
        <dbReference type="ARBA" id="ARBA00023237"/>
    </source>
</evidence>
<proteinExistence type="inferred from homology"/>
<keyword evidence="8 10" id="KW-0472">Membrane</keyword>
<gene>
    <name evidence="16" type="ORF">A7985_11305</name>
</gene>
<sequence length="710" mass="78697">MVSLFQTRFKLSLISVAISAFCPWAVASEQNIEQISVWSTQVKSSAPYLQGQEIADKQADHISDLLRTIPGVDVGGAHSLNQRITIRSLDDKDLKVTIDGASQNAYMYHHMGNLQVHADILKSVEIHTGTNSVENGGLGGAVRFTTKQAKDLLQQGEQFGARLSAATGDNSGQQFSFTGFGQLTGELDFLIYFNDVNKDNFKVGGDQILDENGKVEPDTDGTVRGLAGDVKDTLIKFGWDINQQQRLSIGYEQYEDSGDYSYRPDMGMSTDVTIATGTHTPLTWPTKFTRDTLTLSYELNFGHASTLTANLFDNVSELYRDESGWGLSGNPRYTRFIGQVNGEAQNSGFNLLAQSVFDTSLLNQETHTVTYGIDHIKHQTKYHFSPTQGQALSAQEEAKSTAFFIQNRIDLTSELAVVPGVRFEQADVKSAVLDNNFNHTTFALAGLYQLTPDLLIKMSTTELFKAPELSEVFTGAGLGAKPNSDLKAETGINTEISIAYQYSADSGRYNLGATYFETRIEDYIHDYVPYPNGGPRDTYKQNIGHLAIDGYEAYMSFDAGQLEMTLNYSSSSSELDAFDTYEALYDGARIDREQGDTLAFNLHYEMLNFPLHFNWEVHKVKSLSAGLDLDGRARLDNSKPGFTVHNIVAVWQPKLVSGLELRIGVDNLFDKYYASQSSRTGLGNHPVFGELFLLDYEPGRNIKVSVSYHF</sequence>
<feature type="signal peptide" evidence="13">
    <location>
        <begin position="1"/>
        <end position="27"/>
    </location>
</feature>
<evidence type="ECO:0000259" key="15">
    <source>
        <dbReference type="Pfam" id="PF07715"/>
    </source>
</evidence>
<dbReference type="AlphaFoldDB" id="A0A1C0TQN6"/>
<keyword evidence="3 10" id="KW-0813">Transport</keyword>
<dbReference type="CDD" id="cd01347">
    <property type="entry name" value="ligand_gated_channel"/>
    <property type="match status" value="1"/>
</dbReference>
<dbReference type="InterPro" id="IPR036942">
    <property type="entry name" value="Beta-barrel_TonB_sf"/>
</dbReference>
<dbReference type="Gene3D" id="2.170.130.10">
    <property type="entry name" value="TonB-dependent receptor, plug domain"/>
    <property type="match status" value="1"/>
</dbReference>
<keyword evidence="7 12" id="KW-0798">TonB box</keyword>
<evidence type="ECO:0000256" key="4">
    <source>
        <dbReference type="ARBA" id="ARBA00022452"/>
    </source>
</evidence>
<dbReference type="InterPro" id="IPR039426">
    <property type="entry name" value="TonB-dep_rcpt-like"/>
</dbReference>
<dbReference type="Proteomes" id="UP000093366">
    <property type="component" value="Unassembled WGS sequence"/>
</dbReference>
<feature type="short sequence motif" description="TonB C-terminal box" evidence="11">
    <location>
        <begin position="693"/>
        <end position="710"/>
    </location>
</feature>
<dbReference type="GO" id="GO:0009279">
    <property type="term" value="C:cell outer membrane"/>
    <property type="evidence" value="ECO:0007669"/>
    <property type="project" value="UniProtKB-SubCell"/>
</dbReference>
<comment type="subcellular location">
    <subcellularLocation>
        <location evidence="1 10">Cell outer membrane</location>
        <topology evidence="1 10">Multi-pass membrane protein</topology>
    </subcellularLocation>
</comment>
<dbReference type="GO" id="GO:0044718">
    <property type="term" value="P:siderophore transmembrane transport"/>
    <property type="evidence" value="ECO:0007669"/>
    <property type="project" value="TreeGrafter"/>
</dbReference>
<feature type="domain" description="TonB-dependent receptor plug" evidence="15">
    <location>
        <begin position="47"/>
        <end position="139"/>
    </location>
</feature>
<evidence type="ECO:0000256" key="6">
    <source>
        <dbReference type="ARBA" id="ARBA00022729"/>
    </source>
</evidence>
<dbReference type="OrthoDB" id="9760494at2"/>
<evidence type="ECO:0000313" key="17">
    <source>
        <dbReference type="Proteomes" id="UP000093366"/>
    </source>
</evidence>
<evidence type="ECO:0000256" key="3">
    <source>
        <dbReference type="ARBA" id="ARBA00022448"/>
    </source>
</evidence>
<evidence type="ECO:0000256" key="7">
    <source>
        <dbReference type="ARBA" id="ARBA00023077"/>
    </source>
</evidence>
<dbReference type="PROSITE" id="PS52016">
    <property type="entry name" value="TONB_DEPENDENT_REC_3"/>
    <property type="match status" value="1"/>
</dbReference>
<dbReference type="Gene3D" id="2.40.170.20">
    <property type="entry name" value="TonB-dependent receptor, beta-barrel domain"/>
    <property type="match status" value="1"/>
</dbReference>
<keyword evidence="6 13" id="KW-0732">Signal</keyword>
<evidence type="ECO:0000256" key="8">
    <source>
        <dbReference type="ARBA" id="ARBA00023136"/>
    </source>
</evidence>
<accession>A0A1C0TQN6</accession>
<comment type="caution">
    <text evidence="16">The sequence shown here is derived from an EMBL/GenBank/DDBJ whole genome shotgun (WGS) entry which is preliminary data.</text>
</comment>
<dbReference type="InterPro" id="IPR000531">
    <property type="entry name" value="Beta-barrel_TonB"/>
</dbReference>
<dbReference type="PANTHER" id="PTHR30069:SF41">
    <property type="entry name" value="HEME_HEMOPEXIN UTILIZATION PROTEIN C"/>
    <property type="match status" value="1"/>
</dbReference>
<reference evidence="17" key="1">
    <citation type="submission" date="2016-07" db="EMBL/GenBank/DDBJ databases">
        <authorList>
            <person name="Florea S."/>
            <person name="Webb J.S."/>
            <person name="Jaromczyk J."/>
            <person name="Schardl C.L."/>
        </authorList>
    </citation>
    <scope>NUCLEOTIDE SEQUENCE [LARGE SCALE GENOMIC DNA]</scope>
    <source>
        <strain evidence="17">IPB1</strain>
    </source>
</reference>
<keyword evidence="4 10" id="KW-1134">Transmembrane beta strand</keyword>
<evidence type="ECO:0000256" key="1">
    <source>
        <dbReference type="ARBA" id="ARBA00004571"/>
    </source>
</evidence>
<feature type="chain" id="PRO_5008646218" evidence="13">
    <location>
        <begin position="28"/>
        <end position="710"/>
    </location>
</feature>
<evidence type="ECO:0000259" key="14">
    <source>
        <dbReference type="Pfam" id="PF00593"/>
    </source>
</evidence>
<evidence type="ECO:0000256" key="2">
    <source>
        <dbReference type="ARBA" id="ARBA00009810"/>
    </source>
</evidence>
<dbReference type="SUPFAM" id="SSF56935">
    <property type="entry name" value="Porins"/>
    <property type="match status" value="1"/>
</dbReference>
<name>A0A1C0TQN6_9GAMM</name>
<keyword evidence="9 10" id="KW-0998">Cell outer membrane</keyword>
<evidence type="ECO:0000256" key="11">
    <source>
        <dbReference type="PROSITE-ProRule" id="PRU10144"/>
    </source>
</evidence>
<organism evidence="16 17">
    <name type="scientific">Pseudoalteromonas luteoviolacea</name>
    <dbReference type="NCBI Taxonomy" id="43657"/>
    <lineage>
        <taxon>Bacteria</taxon>
        <taxon>Pseudomonadati</taxon>
        <taxon>Pseudomonadota</taxon>
        <taxon>Gammaproteobacteria</taxon>
        <taxon>Alteromonadales</taxon>
        <taxon>Pseudoalteromonadaceae</taxon>
        <taxon>Pseudoalteromonas</taxon>
    </lineage>
</organism>
<evidence type="ECO:0000256" key="5">
    <source>
        <dbReference type="ARBA" id="ARBA00022692"/>
    </source>
</evidence>
<feature type="domain" description="TonB-dependent receptor-like beta-barrel" evidence="14">
    <location>
        <begin position="243"/>
        <end position="668"/>
    </location>
</feature>
<dbReference type="Pfam" id="PF00593">
    <property type="entry name" value="TonB_dep_Rec_b-barrel"/>
    <property type="match status" value="1"/>
</dbReference>
<evidence type="ECO:0000256" key="12">
    <source>
        <dbReference type="RuleBase" id="RU003357"/>
    </source>
</evidence>
<dbReference type="EMBL" id="MAUJ01000003">
    <property type="protein sequence ID" value="OCQ21210.1"/>
    <property type="molecule type" value="Genomic_DNA"/>
</dbReference>
<evidence type="ECO:0000256" key="10">
    <source>
        <dbReference type="PROSITE-ProRule" id="PRU01360"/>
    </source>
</evidence>
<dbReference type="InterPro" id="IPR012910">
    <property type="entry name" value="Plug_dom"/>
</dbReference>
<dbReference type="InterPro" id="IPR010917">
    <property type="entry name" value="TonB_rcpt_CS"/>
</dbReference>